<evidence type="ECO:0000313" key="3">
    <source>
        <dbReference type="Proteomes" id="UP000054845"/>
    </source>
</evidence>
<name>A0A0N7L9W5_9BASI</name>
<dbReference type="AlphaFoldDB" id="A0A0N7L9W5"/>
<reference evidence="2 3" key="1">
    <citation type="submission" date="2014-09" db="EMBL/GenBank/DDBJ databases">
        <authorList>
            <person name="Magalhaes I.L.F."/>
            <person name="Oliveira U."/>
            <person name="Santos F.R."/>
            <person name="Vidigal T.H.D.A."/>
            <person name="Brescovit A.D."/>
            <person name="Santos A.J."/>
        </authorList>
    </citation>
    <scope>NUCLEOTIDE SEQUENCE [LARGE SCALE GENOMIC DNA]</scope>
</reference>
<dbReference type="InterPro" id="IPR046310">
    <property type="entry name" value="DUF6425"/>
</dbReference>
<dbReference type="OrthoDB" id="2554527at2759"/>
<evidence type="ECO:0000256" key="1">
    <source>
        <dbReference type="SAM" id="MobiDB-lite"/>
    </source>
</evidence>
<keyword evidence="3" id="KW-1185">Reference proteome</keyword>
<dbReference type="EMBL" id="CCYA01000250">
    <property type="protein sequence ID" value="CEH14922.1"/>
    <property type="molecule type" value="Genomic_DNA"/>
</dbReference>
<dbReference type="Pfam" id="PF19989">
    <property type="entry name" value="DUF6425"/>
    <property type="match status" value="1"/>
</dbReference>
<dbReference type="Proteomes" id="UP000054845">
    <property type="component" value="Unassembled WGS sequence"/>
</dbReference>
<protein>
    <submittedName>
        <fullName evidence="2">Uncharacterized protein</fullName>
    </submittedName>
</protein>
<organism evidence="2 3">
    <name type="scientific">Ceraceosorus bombacis</name>
    <dbReference type="NCBI Taxonomy" id="401625"/>
    <lineage>
        <taxon>Eukaryota</taxon>
        <taxon>Fungi</taxon>
        <taxon>Dikarya</taxon>
        <taxon>Basidiomycota</taxon>
        <taxon>Ustilaginomycotina</taxon>
        <taxon>Exobasidiomycetes</taxon>
        <taxon>Ceraceosorales</taxon>
        <taxon>Ceraceosoraceae</taxon>
        <taxon>Ceraceosorus</taxon>
    </lineage>
</organism>
<feature type="region of interest" description="Disordered" evidence="1">
    <location>
        <begin position="1"/>
        <end position="163"/>
    </location>
</feature>
<accession>A0A0N7L9W5</accession>
<sequence>MSRSIVQASRAVRFGGALRPTPVVLKQSNPVPSVDIPGPTFSDRTSPAAPPGQGPTHPGYTHESTPITSAHPRDIPGVDGAAPASRVPGASTVAGQPHVEVHNLAEGAKIGGSDAIRPEERNVKSWGPNQRTPEFNELEGKRRPVLDGGSNEGGLGPDGKSRTFSTIACLRQVKPGPTSANLQGEVAFLPARRALPLCPGWSTF</sequence>
<evidence type="ECO:0000313" key="2">
    <source>
        <dbReference type="EMBL" id="CEH14922.1"/>
    </source>
</evidence>
<proteinExistence type="predicted"/>